<dbReference type="Proteomes" id="UP000034098">
    <property type="component" value="Unassembled WGS sequence"/>
</dbReference>
<feature type="transmembrane region" description="Helical" evidence="1">
    <location>
        <begin position="39"/>
        <end position="57"/>
    </location>
</feature>
<dbReference type="AlphaFoldDB" id="A0A0M2HB69"/>
<keyword evidence="1" id="KW-0472">Membrane</keyword>
<dbReference type="OrthoDB" id="5125716at2"/>
<gene>
    <name evidence="2" type="ORF">RS82_02661</name>
</gene>
<comment type="caution">
    <text evidence="2">The sequence shown here is derived from an EMBL/GenBank/DDBJ whole genome shotgun (WGS) entry which is preliminary data.</text>
</comment>
<accession>A0A0M2HB69</accession>
<sequence>MTNKDRTASTYQRNAFAPSLIAAIALFLAPLLIGGDWFLLIRFIVAILAVIVAWFAFQARHWWWIPVFSAIAVLWNPIFPFAFDGPVWTAAQPVAAVLFLVAGATIRTTRS</sequence>
<evidence type="ECO:0000256" key="1">
    <source>
        <dbReference type="SAM" id="Phobius"/>
    </source>
</evidence>
<evidence type="ECO:0000313" key="3">
    <source>
        <dbReference type="Proteomes" id="UP000034098"/>
    </source>
</evidence>
<organism evidence="2 3">
    <name type="scientific">Microbacterium trichothecenolyticum</name>
    <name type="common">Aureobacterium trichothecenolyticum</name>
    <dbReference type="NCBI Taxonomy" id="69370"/>
    <lineage>
        <taxon>Bacteria</taxon>
        <taxon>Bacillati</taxon>
        <taxon>Actinomycetota</taxon>
        <taxon>Actinomycetes</taxon>
        <taxon>Micrococcales</taxon>
        <taxon>Microbacteriaceae</taxon>
        <taxon>Microbacterium</taxon>
    </lineage>
</organism>
<dbReference type="EMBL" id="JYJA01000037">
    <property type="protein sequence ID" value="KJL41432.1"/>
    <property type="molecule type" value="Genomic_DNA"/>
</dbReference>
<dbReference type="RefSeq" id="WP_045300164.1">
    <property type="nucleotide sequence ID" value="NZ_JYJA01000037.1"/>
</dbReference>
<name>A0A0M2HB69_MICTR</name>
<feature type="transmembrane region" description="Helical" evidence="1">
    <location>
        <begin position="89"/>
        <end position="106"/>
    </location>
</feature>
<dbReference type="InterPro" id="IPR046548">
    <property type="entry name" value="DUF6804"/>
</dbReference>
<feature type="transmembrane region" description="Helical" evidence="1">
    <location>
        <begin position="15"/>
        <end position="33"/>
    </location>
</feature>
<proteinExistence type="predicted"/>
<dbReference type="PATRIC" id="fig|69370.6.peg.2703"/>
<dbReference type="Pfam" id="PF20619">
    <property type="entry name" value="DUF6804"/>
    <property type="match status" value="1"/>
</dbReference>
<keyword evidence="1" id="KW-0812">Transmembrane</keyword>
<evidence type="ECO:0000313" key="2">
    <source>
        <dbReference type="EMBL" id="KJL41432.1"/>
    </source>
</evidence>
<protein>
    <submittedName>
        <fullName evidence="2">Uncharacterized protein</fullName>
    </submittedName>
</protein>
<keyword evidence="1" id="KW-1133">Transmembrane helix</keyword>
<feature type="transmembrane region" description="Helical" evidence="1">
    <location>
        <begin position="64"/>
        <end position="83"/>
    </location>
</feature>
<reference evidence="2 3" key="1">
    <citation type="submission" date="2015-02" db="EMBL/GenBank/DDBJ databases">
        <title>Draft genome sequences of ten Microbacterium spp. with emphasis on heavy metal contaminated environments.</title>
        <authorList>
            <person name="Corretto E."/>
        </authorList>
    </citation>
    <scope>NUCLEOTIDE SEQUENCE [LARGE SCALE GENOMIC DNA]</scope>
    <source>
        <strain evidence="2 3">DSM 8608</strain>
    </source>
</reference>
<keyword evidence="3" id="KW-1185">Reference proteome</keyword>